<organism evidence="1">
    <name type="scientific">Hexamita inflata</name>
    <dbReference type="NCBI Taxonomy" id="28002"/>
    <lineage>
        <taxon>Eukaryota</taxon>
        <taxon>Metamonada</taxon>
        <taxon>Diplomonadida</taxon>
        <taxon>Hexamitidae</taxon>
        <taxon>Hexamitinae</taxon>
        <taxon>Hexamita</taxon>
    </lineage>
</organism>
<reference evidence="2 3" key="2">
    <citation type="submission" date="2024-07" db="EMBL/GenBank/DDBJ databases">
        <authorList>
            <person name="Akdeniz Z."/>
        </authorList>
    </citation>
    <scope>NUCLEOTIDE SEQUENCE [LARGE SCALE GENOMIC DNA]</scope>
</reference>
<evidence type="ECO:0000313" key="3">
    <source>
        <dbReference type="Proteomes" id="UP001642409"/>
    </source>
</evidence>
<comment type="caution">
    <text evidence="1">The sequence shown here is derived from an EMBL/GenBank/DDBJ whole genome shotgun (WGS) entry which is preliminary data.</text>
</comment>
<accession>A0AA86UJA7</accession>
<dbReference type="EMBL" id="CAXDID020000174">
    <property type="protein sequence ID" value="CAL6048139.1"/>
    <property type="molecule type" value="Genomic_DNA"/>
</dbReference>
<dbReference type="EMBL" id="CATOUU010000841">
    <property type="protein sequence ID" value="CAI9953741.1"/>
    <property type="molecule type" value="Genomic_DNA"/>
</dbReference>
<protein>
    <submittedName>
        <fullName evidence="2">Hypothetical_protein</fullName>
    </submittedName>
</protein>
<evidence type="ECO:0000313" key="1">
    <source>
        <dbReference type="EMBL" id="CAI9953741.1"/>
    </source>
</evidence>
<name>A0AA86UJA7_9EUKA</name>
<evidence type="ECO:0000313" key="2">
    <source>
        <dbReference type="EMBL" id="CAL6048139.1"/>
    </source>
</evidence>
<gene>
    <name evidence="1" type="ORF">HINF_LOCUS41386</name>
    <name evidence="2" type="ORF">HINF_LOCUS42545</name>
</gene>
<sequence length="174" mass="20292">MNGIFQLPIYVHLAIKNLLETLFSCATLANVEIPPEYVIRFDDLFSFMKFFLPSVKRADIVLELNDANVIVNTANTVRAQCLFQVAFSNTAFKDSQWEIVKRVHVYRNRDIAQFTIMKLSYTRNYRQLALLMCQDTEQQQDFINHVLLIQQQVQEQVQNNHQPLVANNIIVDLE</sequence>
<proteinExistence type="predicted"/>
<keyword evidence="3" id="KW-1185">Reference proteome</keyword>
<dbReference type="Proteomes" id="UP001642409">
    <property type="component" value="Unassembled WGS sequence"/>
</dbReference>
<dbReference type="AlphaFoldDB" id="A0AA86UJA7"/>
<reference evidence="1" key="1">
    <citation type="submission" date="2023-06" db="EMBL/GenBank/DDBJ databases">
        <authorList>
            <person name="Kurt Z."/>
        </authorList>
    </citation>
    <scope>NUCLEOTIDE SEQUENCE</scope>
</reference>